<comment type="caution">
    <text evidence="2">The sequence shown here is derived from an EMBL/GenBank/DDBJ whole genome shotgun (WGS) entry which is preliminary data.</text>
</comment>
<name>A0AAV0WQC4_9HEMI</name>
<accession>A0AAV0WQC4</accession>
<protein>
    <submittedName>
        <fullName evidence="2">Uncharacterized protein</fullName>
    </submittedName>
</protein>
<dbReference type="EMBL" id="CARXXK010000002">
    <property type="protein sequence ID" value="CAI6357792.1"/>
    <property type="molecule type" value="Genomic_DNA"/>
</dbReference>
<evidence type="ECO:0000313" key="3">
    <source>
        <dbReference type="Proteomes" id="UP001160148"/>
    </source>
</evidence>
<evidence type="ECO:0000313" key="2">
    <source>
        <dbReference type="EMBL" id="CAI6357792.1"/>
    </source>
</evidence>
<keyword evidence="3" id="KW-1185">Reference proteome</keyword>
<dbReference type="AlphaFoldDB" id="A0AAV0WQC4"/>
<feature type="region of interest" description="Disordered" evidence="1">
    <location>
        <begin position="1"/>
        <end position="36"/>
    </location>
</feature>
<organism evidence="2 3">
    <name type="scientific">Macrosiphum euphorbiae</name>
    <name type="common">potato aphid</name>
    <dbReference type="NCBI Taxonomy" id="13131"/>
    <lineage>
        <taxon>Eukaryota</taxon>
        <taxon>Metazoa</taxon>
        <taxon>Ecdysozoa</taxon>
        <taxon>Arthropoda</taxon>
        <taxon>Hexapoda</taxon>
        <taxon>Insecta</taxon>
        <taxon>Pterygota</taxon>
        <taxon>Neoptera</taxon>
        <taxon>Paraneoptera</taxon>
        <taxon>Hemiptera</taxon>
        <taxon>Sternorrhyncha</taxon>
        <taxon>Aphidomorpha</taxon>
        <taxon>Aphidoidea</taxon>
        <taxon>Aphididae</taxon>
        <taxon>Macrosiphini</taxon>
        <taxon>Macrosiphum</taxon>
    </lineage>
</organism>
<feature type="compositionally biased region" description="Basic residues" evidence="1">
    <location>
        <begin position="18"/>
        <end position="31"/>
    </location>
</feature>
<proteinExistence type="predicted"/>
<gene>
    <name evidence="2" type="ORF">MEUPH1_LOCUS13382</name>
</gene>
<reference evidence="2 3" key="1">
    <citation type="submission" date="2023-01" db="EMBL/GenBank/DDBJ databases">
        <authorList>
            <person name="Whitehead M."/>
        </authorList>
    </citation>
    <scope>NUCLEOTIDE SEQUENCE [LARGE SCALE GENOMIC DNA]</scope>
</reference>
<sequence length="104" mass="11943">MSGKRNPLTGVTPTKSQRNNKQKKKQKKNLKNKLSDVKKNKLVEDILKDWESDGCVYSEDLDLDISGILPITNEVEPKNKLSDDSDDKKDKLVEDLLKDWENDD</sequence>
<dbReference type="Proteomes" id="UP001160148">
    <property type="component" value="Unassembled WGS sequence"/>
</dbReference>
<evidence type="ECO:0000256" key="1">
    <source>
        <dbReference type="SAM" id="MobiDB-lite"/>
    </source>
</evidence>